<reference evidence="3" key="1">
    <citation type="journal article" date="2015" name="Proc. Natl. Acad. Sci. U.S.A.">
        <title>Genome sequence of the Asian Tiger mosquito, Aedes albopictus, reveals insights into its biology, genetics, and evolution.</title>
        <authorList>
            <person name="Chen X.G."/>
            <person name="Jiang X."/>
            <person name="Gu J."/>
            <person name="Xu M."/>
            <person name="Wu Y."/>
            <person name="Deng Y."/>
            <person name="Zhang C."/>
            <person name="Bonizzoni M."/>
            <person name="Dermauw W."/>
            <person name="Vontas J."/>
            <person name="Armbruster P."/>
            <person name="Huang X."/>
            <person name="Yang Y."/>
            <person name="Zhang H."/>
            <person name="He W."/>
            <person name="Peng H."/>
            <person name="Liu Y."/>
            <person name="Wu K."/>
            <person name="Chen J."/>
            <person name="Lirakis M."/>
            <person name="Topalis P."/>
            <person name="Van Leeuwen T."/>
            <person name="Hall A.B."/>
            <person name="Jiang X."/>
            <person name="Thorpe C."/>
            <person name="Mueller R.L."/>
            <person name="Sun C."/>
            <person name="Waterhouse R.M."/>
            <person name="Yan G."/>
            <person name="Tu Z.J."/>
            <person name="Fang X."/>
            <person name="James A.A."/>
        </authorList>
    </citation>
    <scope>NUCLEOTIDE SEQUENCE [LARGE SCALE GENOMIC DNA]</scope>
    <source>
        <strain evidence="3">Foshan</strain>
    </source>
</reference>
<dbReference type="EnsemblMetazoa" id="AALFPA23_016883.R24664">
    <property type="protein sequence ID" value="AALFPA23_016883.P24664"/>
    <property type="gene ID" value="AALFPA23_016883"/>
</dbReference>
<evidence type="ECO:0000313" key="3">
    <source>
        <dbReference type="Proteomes" id="UP000069940"/>
    </source>
</evidence>
<dbReference type="RefSeq" id="XP_062703184.1">
    <property type="nucleotide sequence ID" value="XM_062847200.1"/>
</dbReference>
<dbReference type="GeneID" id="134285761"/>
<keyword evidence="1" id="KW-0472">Membrane</keyword>
<name>A0ABM1ZBH3_AEDAL</name>
<accession>A0ABM1ZBH3</accession>
<dbReference type="Proteomes" id="UP000069940">
    <property type="component" value="Unassembled WGS sequence"/>
</dbReference>
<feature type="transmembrane region" description="Helical" evidence="1">
    <location>
        <begin position="6"/>
        <end position="25"/>
    </location>
</feature>
<keyword evidence="1" id="KW-0812">Transmembrane</keyword>
<keyword evidence="3" id="KW-1185">Reference proteome</keyword>
<organism evidence="2 3">
    <name type="scientific">Aedes albopictus</name>
    <name type="common">Asian tiger mosquito</name>
    <name type="synonym">Stegomyia albopicta</name>
    <dbReference type="NCBI Taxonomy" id="7160"/>
    <lineage>
        <taxon>Eukaryota</taxon>
        <taxon>Metazoa</taxon>
        <taxon>Ecdysozoa</taxon>
        <taxon>Arthropoda</taxon>
        <taxon>Hexapoda</taxon>
        <taxon>Insecta</taxon>
        <taxon>Pterygota</taxon>
        <taxon>Neoptera</taxon>
        <taxon>Endopterygota</taxon>
        <taxon>Diptera</taxon>
        <taxon>Nematocera</taxon>
        <taxon>Culicoidea</taxon>
        <taxon>Culicidae</taxon>
        <taxon>Culicinae</taxon>
        <taxon>Aedini</taxon>
        <taxon>Aedes</taxon>
        <taxon>Stegomyia</taxon>
    </lineage>
</organism>
<evidence type="ECO:0000313" key="2">
    <source>
        <dbReference type="EnsemblMetazoa" id="AALFPA23_016883.P24664"/>
    </source>
</evidence>
<sequence length="107" mass="12943">MHNLFLVSYSLSCFGLFLGTLYGTVLKRHRITDLRTIRRARHARTELRNSPTRKFCNIYRAKQFRRRLMNEVNQINTKLRIRTPRERYQLYHDAQGEIRVRSKTSQC</sequence>
<keyword evidence="1" id="KW-1133">Transmembrane helix</keyword>
<evidence type="ECO:0008006" key="4">
    <source>
        <dbReference type="Google" id="ProtNLM"/>
    </source>
</evidence>
<protein>
    <recommendedName>
        <fullName evidence="4">Secreted protein</fullName>
    </recommendedName>
</protein>
<proteinExistence type="predicted"/>
<reference evidence="2" key="2">
    <citation type="submission" date="2025-05" db="UniProtKB">
        <authorList>
            <consortium name="EnsemblMetazoa"/>
        </authorList>
    </citation>
    <scope>IDENTIFICATION</scope>
    <source>
        <strain evidence="2">Foshan</strain>
    </source>
</reference>
<evidence type="ECO:0000256" key="1">
    <source>
        <dbReference type="SAM" id="Phobius"/>
    </source>
</evidence>